<dbReference type="SUPFAM" id="SSF51735">
    <property type="entry name" value="NAD(P)-binding Rossmann-fold domains"/>
    <property type="match status" value="1"/>
</dbReference>
<dbReference type="OMA" id="WEVANVI"/>
<dbReference type="InterPro" id="IPR020904">
    <property type="entry name" value="Sc_DH/Rdtase_CS"/>
</dbReference>
<dbReference type="FunFam" id="3.40.50.720:FF:000084">
    <property type="entry name" value="Short-chain dehydrogenase reductase"/>
    <property type="match status" value="1"/>
</dbReference>
<evidence type="ECO:0000256" key="2">
    <source>
        <dbReference type="ARBA" id="ARBA00023002"/>
    </source>
</evidence>
<dbReference type="GeneID" id="106663222"/>
<dbReference type="Pfam" id="PF13561">
    <property type="entry name" value="adh_short_C2"/>
    <property type="match status" value="1"/>
</dbReference>
<evidence type="ECO:0008006" key="5">
    <source>
        <dbReference type="Google" id="ProtNLM"/>
    </source>
</evidence>
<dbReference type="RefSeq" id="XP_014243378.1">
    <property type="nucleotide sequence ID" value="XM_014387892.2"/>
</dbReference>
<dbReference type="NCBIfam" id="NF005559">
    <property type="entry name" value="PRK07231.1"/>
    <property type="match status" value="1"/>
</dbReference>
<protein>
    <recommendedName>
        <fullName evidence="5">Dehydrogenase/reductase SDR family member 4</fullName>
    </recommendedName>
</protein>
<dbReference type="KEGG" id="clec:106663222"/>
<comment type="similarity">
    <text evidence="1">Belongs to the short-chain dehydrogenases/reductases (SDR) family.</text>
</comment>
<dbReference type="Gene3D" id="3.40.50.720">
    <property type="entry name" value="NAD(P)-binding Rossmann-like Domain"/>
    <property type="match status" value="1"/>
</dbReference>
<accession>A0A8I6RHH1</accession>
<sequence length="274" mass="29417">MLTKSRLIIGNFFNSRNMTTQCQRLKGKVAVVTASTDGIGLAIVKRFAEEGAKVVLSSRKEKNVKSAVEQLRNTGLESVSGIVCHVGNKQDRINLFKHAEERFGGVDILVSNAAVNPAVGPVLESSEDVWDKIFDINVKSAFMLSQEALPYLRKRGGGSIVYVSSIAGYQPFDILGVYSVSKTALLGLTKAASSDLALENIRVNCVAPGIIKTKFSSALHESEETHEALLSHIAMKRLGKPSEIASTVAFLVSDDASYITGETIIISGGMASRL</sequence>
<evidence type="ECO:0000313" key="3">
    <source>
        <dbReference type="EnsemblMetazoa" id="XP_014243378.1"/>
    </source>
</evidence>
<dbReference type="EnsemblMetazoa" id="XM_014387892.2">
    <property type="protein sequence ID" value="XP_014243378.1"/>
    <property type="gene ID" value="LOC106663222"/>
</dbReference>
<evidence type="ECO:0000256" key="1">
    <source>
        <dbReference type="ARBA" id="ARBA00006484"/>
    </source>
</evidence>
<dbReference type="GO" id="GO:0004090">
    <property type="term" value="F:carbonyl reductase (NADPH) activity"/>
    <property type="evidence" value="ECO:0007669"/>
    <property type="project" value="TreeGrafter"/>
</dbReference>
<dbReference type="PRINTS" id="PR00081">
    <property type="entry name" value="GDHRDH"/>
</dbReference>
<dbReference type="InterPro" id="IPR036291">
    <property type="entry name" value="NAD(P)-bd_dom_sf"/>
</dbReference>
<dbReference type="PANTHER" id="PTHR43943:SF2">
    <property type="entry name" value="DEHYDROGENASE_REDUCTASE 4"/>
    <property type="match status" value="1"/>
</dbReference>
<dbReference type="PROSITE" id="PS00061">
    <property type="entry name" value="ADH_SHORT"/>
    <property type="match status" value="1"/>
</dbReference>
<reference evidence="3" key="1">
    <citation type="submission" date="2022-01" db="UniProtKB">
        <authorList>
            <consortium name="EnsemblMetazoa"/>
        </authorList>
    </citation>
    <scope>IDENTIFICATION</scope>
</reference>
<dbReference type="Proteomes" id="UP000494040">
    <property type="component" value="Unassembled WGS sequence"/>
</dbReference>
<proteinExistence type="inferred from homology"/>
<dbReference type="PRINTS" id="PR00080">
    <property type="entry name" value="SDRFAMILY"/>
</dbReference>
<keyword evidence="2" id="KW-0560">Oxidoreductase</keyword>
<dbReference type="OrthoDB" id="1669814at2759"/>
<name>A0A8I6RHH1_CIMLE</name>
<dbReference type="CTD" id="10901"/>
<dbReference type="AlphaFoldDB" id="A0A8I6RHH1"/>
<dbReference type="PANTHER" id="PTHR43943">
    <property type="entry name" value="DEHYDROGENASE/REDUCTASE (SDR FAMILY) MEMBER 4"/>
    <property type="match status" value="1"/>
</dbReference>
<keyword evidence="4" id="KW-1185">Reference proteome</keyword>
<evidence type="ECO:0000313" key="4">
    <source>
        <dbReference type="Proteomes" id="UP000494040"/>
    </source>
</evidence>
<dbReference type="InterPro" id="IPR002347">
    <property type="entry name" value="SDR_fam"/>
</dbReference>
<organism evidence="3 4">
    <name type="scientific">Cimex lectularius</name>
    <name type="common">Bed bug</name>
    <name type="synonym">Acanthia lectularia</name>
    <dbReference type="NCBI Taxonomy" id="79782"/>
    <lineage>
        <taxon>Eukaryota</taxon>
        <taxon>Metazoa</taxon>
        <taxon>Ecdysozoa</taxon>
        <taxon>Arthropoda</taxon>
        <taxon>Hexapoda</taxon>
        <taxon>Insecta</taxon>
        <taxon>Pterygota</taxon>
        <taxon>Neoptera</taxon>
        <taxon>Paraneoptera</taxon>
        <taxon>Hemiptera</taxon>
        <taxon>Heteroptera</taxon>
        <taxon>Panheteroptera</taxon>
        <taxon>Cimicomorpha</taxon>
        <taxon>Cimicidae</taxon>
        <taxon>Cimex</taxon>
    </lineage>
</organism>